<evidence type="ECO:0000256" key="1">
    <source>
        <dbReference type="SAM" id="MobiDB-lite"/>
    </source>
</evidence>
<sequence>MPGNRPDGGRVTGIGTAAEAADDGTGGADTGQGSCRSVTAATSIPRSTLPCQPNQHGTAGPGDFCQDGSVRVLRTLAGLSVSAIFLAACGGNPGGTSAAATPQFVAPSEVSADLPDESLSAAPPTSASPSASPSVSPSKSATPSPSASKKPATNVKYVFPVKASNVDYHPTHSKYPATDIFADCGEPVVATTSGVVLEVSFKDTYVEGAPDGPANGGLSVSIGGDDGVRYYGSHLSKVQSGIKAGVRVTAGQRLGLVGKTGNSSGVCHLHYGISPPCAKTGDWKVRRGVVWPATFLDSWRSGGKKSPVATVAAWKRSHNCSA</sequence>
<dbReference type="Pfam" id="PF01551">
    <property type="entry name" value="Peptidase_M23"/>
    <property type="match status" value="1"/>
</dbReference>
<dbReference type="InterPro" id="IPR011055">
    <property type="entry name" value="Dup_hybrid_motif"/>
</dbReference>
<dbReference type="PANTHER" id="PTHR21666">
    <property type="entry name" value="PEPTIDASE-RELATED"/>
    <property type="match status" value="1"/>
</dbReference>
<dbReference type="InterPro" id="IPR050570">
    <property type="entry name" value="Cell_wall_metabolism_enzyme"/>
</dbReference>
<keyword evidence="4" id="KW-1185">Reference proteome</keyword>
<proteinExistence type="predicted"/>
<protein>
    <recommendedName>
        <fullName evidence="2">M23ase beta-sheet core domain-containing protein</fullName>
    </recommendedName>
</protein>
<evidence type="ECO:0000259" key="2">
    <source>
        <dbReference type="Pfam" id="PF01551"/>
    </source>
</evidence>
<reference evidence="3" key="1">
    <citation type="submission" date="2021-01" db="EMBL/GenBank/DDBJ databases">
        <title>Whole genome shotgun sequence of Actinoplanes rishiriensis NBRC 108556.</title>
        <authorList>
            <person name="Komaki H."/>
            <person name="Tamura T."/>
        </authorList>
    </citation>
    <scope>NUCLEOTIDE SEQUENCE</scope>
    <source>
        <strain evidence="3">NBRC 108556</strain>
    </source>
</reference>
<dbReference type="AlphaFoldDB" id="A0A919K0K0"/>
<dbReference type="SUPFAM" id="SSF51261">
    <property type="entry name" value="Duplicated hybrid motif"/>
    <property type="match status" value="1"/>
</dbReference>
<feature type="region of interest" description="Disordered" evidence="1">
    <location>
        <begin position="108"/>
        <end position="151"/>
    </location>
</feature>
<dbReference type="GO" id="GO:0004222">
    <property type="term" value="F:metalloendopeptidase activity"/>
    <property type="evidence" value="ECO:0007669"/>
    <property type="project" value="TreeGrafter"/>
</dbReference>
<feature type="domain" description="M23ase beta-sheet core" evidence="2">
    <location>
        <begin position="177"/>
        <end position="274"/>
    </location>
</feature>
<evidence type="ECO:0000313" key="3">
    <source>
        <dbReference type="EMBL" id="GIE96672.1"/>
    </source>
</evidence>
<dbReference type="Proteomes" id="UP000636960">
    <property type="component" value="Unassembled WGS sequence"/>
</dbReference>
<dbReference type="CDD" id="cd12797">
    <property type="entry name" value="M23_peptidase"/>
    <property type="match status" value="1"/>
</dbReference>
<feature type="compositionally biased region" description="Polar residues" evidence="1">
    <location>
        <begin position="34"/>
        <end position="57"/>
    </location>
</feature>
<name>A0A919K0K0_9ACTN</name>
<accession>A0A919K0K0</accession>
<feature type="compositionally biased region" description="Low complexity" evidence="1">
    <location>
        <begin position="120"/>
        <end position="151"/>
    </location>
</feature>
<dbReference type="EMBL" id="BOMV01000049">
    <property type="protein sequence ID" value="GIE96672.1"/>
    <property type="molecule type" value="Genomic_DNA"/>
</dbReference>
<gene>
    <name evidence="3" type="ORF">Ari01nite_41370</name>
</gene>
<feature type="region of interest" description="Disordered" evidence="1">
    <location>
        <begin position="1"/>
        <end position="57"/>
    </location>
</feature>
<comment type="caution">
    <text evidence="3">The sequence shown here is derived from an EMBL/GenBank/DDBJ whole genome shotgun (WGS) entry which is preliminary data.</text>
</comment>
<dbReference type="PANTHER" id="PTHR21666:SF270">
    <property type="entry name" value="MUREIN HYDROLASE ACTIVATOR ENVC"/>
    <property type="match status" value="1"/>
</dbReference>
<organism evidence="3 4">
    <name type="scientific">Paractinoplanes rishiriensis</name>
    <dbReference type="NCBI Taxonomy" id="1050105"/>
    <lineage>
        <taxon>Bacteria</taxon>
        <taxon>Bacillati</taxon>
        <taxon>Actinomycetota</taxon>
        <taxon>Actinomycetes</taxon>
        <taxon>Micromonosporales</taxon>
        <taxon>Micromonosporaceae</taxon>
        <taxon>Paractinoplanes</taxon>
    </lineage>
</organism>
<evidence type="ECO:0000313" key="4">
    <source>
        <dbReference type="Proteomes" id="UP000636960"/>
    </source>
</evidence>
<dbReference type="InterPro" id="IPR016047">
    <property type="entry name" value="M23ase_b-sheet_dom"/>
</dbReference>
<dbReference type="Gene3D" id="2.70.70.10">
    <property type="entry name" value="Glucose Permease (Domain IIA)"/>
    <property type="match status" value="1"/>
</dbReference>